<sequence length="325" mass="36754">MSDFQKVVVVGGGVLGSQIAFQSAYCGLDSYILETEKSVDIAKNRIEALRFRYLEAIDFMKRGGPCIKGLTGLQKQKCTNEDLEEYKQRVEDACRNIKITCNYEEACRNADLVIEAVTENPKVKIAVYKKLANYLEEKTILATNSSTLVPSIFAKYTGRPEKYLALHFANEIWLSNTTEVMGHEGTDEKYIDKGVEFAERINMIPLRVLKECRGYILNSMLQPFLTSAAELWAKGIADPKVIDKTWKLATRSPKGPFEIIDIVGLKTVHSIKSISPKSKDPNSIDYKVIKKFEKMIDEGKLGVPSGEGFYKYNQKKIFIPIYFKV</sequence>
<evidence type="ECO:0000313" key="13">
    <source>
        <dbReference type="EMBL" id="ORX85312.1"/>
    </source>
</evidence>
<keyword evidence="8" id="KW-0496">Mitochondrion</keyword>
<evidence type="ECO:0000313" key="14">
    <source>
        <dbReference type="Proteomes" id="UP000193944"/>
    </source>
</evidence>
<dbReference type="InterPro" id="IPR036291">
    <property type="entry name" value="NAD(P)-bd_dom_sf"/>
</dbReference>
<dbReference type="STRING" id="1754192.A0A1Y1XHY4"/>
<keyword evidence="4" id="KW-0276">Fatty acid metabolism</keyword>
<dbReference type="Pfam" id="PF00725">
    <property type="entry name" value="3HCDH"/>
    <property type="match status" value="1"/>
</dbReference>
<feature type="site" description="Important for catalytic activity" evidence="10">
    <location>
        <position position="167"/>
    </location>
</feature>
<evidence type="ECO:0000256" key="3">
    <source>
        <dbReference type="ARBA" id="ARBA00009463"/>
    </source>
</evidence>
<protein>
    <submittedName>
        <fullName evidence="13">3-hydroxybutyryl-CoA dehydrogenase</fullName>
    </submittedName>
</protein>
<dbReference type="EMBL" id="MCFG01000037">
    <property type="protein sequence ID" value="ORX85312.1"/>
    <property type="molecule type" value="Genomic_DNA"/>
</dbReference>
<evidence type="ECO:0000256" key="10">
    <source>
        <dbReference type="PIRSR" id="PIRSR000105-1"/>
    </source>
</evidence>
<reference evidence="13 14" key="1">
    <citation type="submission" date="2016-08" db="EMBL/GenBank/DDBJ databases">
        <title>A Parts List for Fungal Cellulosomes Revealed by Comparative Genomics.</title>
        <authorList>
            <consortium name="DOE Joint Genome Institute"/>
            <person name="Haitjema C.H."/>
            <person name="Gilmore S.P."/>
            <person name="Henske J.K."/>
            <person name="Solomon K.V."/>
            <person name="De Groot R."/>
            <person name="Kuo A."/>
            <person name="Mondo S.J."/>
            <person name="Salamov A.A."/>
            <person name="Labutti K."/>
            <person name="Zhao Z."/>
            <person name="Chiniquy J."/>
            <person name="Barry K."/>
            <person name="Brewer H.M."/>
            <person name="Purvine S.O."/>
            <person name="Wright A.T."/>
            <person name="Boxma B."/>
            <person name="Van Alen T."/>
            <person name="Hackstein J.H."/>
            <person name="Baker S.E."/>
            <person name="Grigoriev I.V."/>
            <person name="O'Malley M.A."/>
        </authorList>
    </citation>
    <scope>NUCLEOTIDE SEQUENCE [LARGE SCALE GENOMIC DNA]</scope>
    <source>
        <strain evidence="13 14">S4</strain>
    </source>
</reference>
<feature type="domain" description="3-hydroxyacyl-CoA dehydrogenase NAD binding" evidence="12">
    <location>
        <begin position="6"/>
        <end position="212"/>
    </location>
</feature>
<dbReference type="Proteomes" id="UP000193944">
    <property type="component" value="Unassembled WGS sequence"/>
</dbReference>
<dbReference type="AlphaFoldDB" id="A0A1Y1XHY4"/>
<dbReference type="GO" id="GO:0003857">
    <property type="term" value="F:(3S)-3-hydroxyacyl-CoA dehydrogenase (NAD+) activity"/>
    <property type="evidence" value="ECO:0007669"/>
    <property type="project" value="UniProtKB-EC"/>
</dbReference>
<dbReference type="GO" id="GO:0005759">
    <property type="term" value="C:mitochondrial matrix"/>
    <property type="evidence" value="ECO:0007669"/>
    <property type="project" value="UniProtKB-SubCell"/>
</dbReference>
<comment type="pathway">
    <text evidence="2">Lipid metabolism; fatty acid beta-oxidation.</text>
</comment>
<gene>
    <name evidence="13" type="ORF">BCR32DRAFT_265715</name>
</gene>
<keyword evidence="7" id="KW-0443">Lipid metabolism</keyword>
<keyword evidence="6" id="KW-0520">NAD</keyword>
<evidence type="ECO:0000256" key="4">
    <source>
        <dbReference type="ARBA" id="ARBA00022832"/>
    </source>
</evidence>
<dbReference type="SUPFAM" id="SSF51735">
    <property type="entry name" value="NAD(P)-binding Rossmann-fold domains"/>
    <property type="match status" value="1"/>
</dbReference>
<dbReference type="NCBIfam" id="NF006143">
    <property type="entry name" value="PRK08293.1"/>
    <property type="match status" value="1"/>
</dbReference>
<dbReference type="OrthoDB" id="5958943at2759"/>
<evidence type="ECO:0000256" key="8">
    <source>
        <dbReference type="ARBA" id="ARBA00023128"/>
    </source>
</evidence>
<dbReference type="InterPro" id="IPR022694">
    <property type="entry name" value="3-OHacyl-CoA_DH"/>
</dbReference>
<dbReference type="InterPro" id="IPR013328">
    <property type="entry name" value="6PGD_dom2"/>
</dbReference>
<comment type="catalytic activity">
    <reaction evidence="9">
        <text>a (3S)-3-hydroxyacyl-CoA + NAD(+) = a 3-oxoacyl-CoA + NADH + H(+)</text>
        <dbReference type="Rhea" id="RHEA:22432"/>
        <dbReference type="ChEBI" id="CHEBI:15378"/>
        <dbReference type="ChEBI" id="CHEBI:57318"/>
        <dbReference type="ChEBI" id="CHEBI:57540"/>
        <dbReference type="ChEBI" id="CHEBI:57945"/>
        <dbReference type="ChEBI" id="CHEBI:90726"/>
        <dbReference type="EC" id="1.1.1.35"/>
    </reaction>
</comment>
<dbReference type="InterPro" id="IPR006176">
    <property type="entry name" value="3-OHacyl-CoA_DH_NAD-bd"/>
</dbReference>
<comment type="caution">
    <text evidence="13">The sequence shown here is derived from an EMBL/GenBank/DDBJ whole genome shotgun (WGS) entry which is preliminary data.</text>
</comment>
<feature type="domain" description="3-hydroxyacyl-CoA dehydrogenase C-terminal" evidence="11">
    <location>
        <begin position="214"/>
        <end position="312"/>
    </location>
</feature>
<evidence type="ECO:0000256" key="2">
    <source>
        <dbReference type="ARBA" id="ARBA00005005"/>
    </source>
</evidence>
<organism evidence="13 14">
    <name type="scientific">Anaeromyces robustus</name>
    <dbReference type="NCBI Taxonomy" id="1754192"/>
    <lineage>
        <taxon>Eukaryota</taxon>
        <taxon>Fungi</taxon>
        <taxon>Fungi incertae sedis</taxon>
        <taxon>Chytridiomycota</taxon>
        <taxon>Chytridiomycota incertae sedis</taxon>
        <taxon>Neocallimastigomycetes</taxon>
        <taxon>Neocallimastigales</taxon>
        <taxon>Neocallimastigaceae</taxon>
        <taxon>Anaeromyces</taxon>
    </lineage>
</organism>
<evidence type="ECO:0000259" key="12">
    <source>
        <dbReference type="Pfam" id="PF02737"/>
    </source>
</evidence>
<evidence type="ECO:0000256" key="6">
    <source>
        <dbReference type="ARBA" id="ARBA00023027"/>
    </source>
</evidence>
<keyword evidence="5" id="KW-0560">Oxidoreductase</keyword>
<keyword evidence="14" id="KW-1185">Reference proteome</keyword>
<dbReference type="Pfam" id="PF02737">
    <property type="entry name" value="3HCDH_N"/>
    <property type="match status" value="1"/>
</dbReference>
<dbReference type="InterPro" id="IPR052242">
    <property type="entry name" value="Mito_3-hydroxyacyl-CoA_DH"/>
</dbReference>
<comment type="similarity">
    <text evidence="3">Belongs to the 3-hydroxyacyl-CoA dehydrogenase family.</text>
</comment>
<dbReference type="PANTHER" id="PTHR43561:SF3">
    <property type="entry name" value="HYDROXYACYL-COENZYME A DEHYDROGENASE, MITOCHONDRIAL"/>
    <property type="match status" value="1"/>
</dbReference>
<dbReference type="SUPFAM" id="SSF48179">
    <property type="entry name" value="6-phosphogluconate dehydrogenase C-terminal domain-like"/>
    <property type="match status" value="1"/>
</dbReference>
<dbReference type="InterPro" id="IPR006108">
    <property type="entry name" value="3HC_DH_C"/>
</dbReference>
<evidence type="ECO:0000259" key="11">
    <source>
        <dbReference type="Pfam" id="PF00725"/>
    </source>
</evidence>
<evidence type="ECO:0000256" key="5">
    <source>
        <dbReference type="ARBA" id="ARBA00023002"/>
    </source>
</evidence>
<dbReference type="Gene3D" id="3.40.50.720">
    <property type="entry name" value="NAD(P)-binding Rossmann-like Domain"/>
    <property type="match status" value="1"/>
</dbReference>
<reference evidence="13 14" key="2">
    <citation type="submission" date="2016-08" db="EMBL/GenBank/DDBJ databases">
        <title>Pervasive Adenine N6-methylation of Active Genes in Fungi.</title>
        <authorList>
            <consortium name="DOE Joint Genome Institute"/>
            <person name="Mondo S.J."/>
            <person name="Dannebaum R.O."/>
            <person name="Kuo R.C."/>
            <person name="Labutti K."/>
            <person name="Haridas S."/>
            <person name="Kuo A."/>
            <person name="Salamov A."/>
            <person name="Ahrendt S.R."/>
            <person name="Lipzen A."/>
            <person name="Sullivan W."/>
            <person name="Andreopoulos W.B."/>
            <person name="Clum A."/>
            <person name="Lindquist E."/>
            <person name="Daum C."/>
            <person name="Ramamoorthy G.K."/>
            <person name="Gryganskyi A."/>
            <person name="Culley D."/>
            <person name="Magnuson J.K."/>
            <person name="James T.Y."/>
            <person name="O'Malley M.A."/>
            <person name="Stajich J.E."/>
            <person name="Spatafora J.W."/>
            <person name="Visel A."/>
            <person name="Grigoriev I.V."/>
        </authorList>
    </citation>
    <scope>NUCLEOTIDE SEQUENCE [LARGE SCALE GENOMIC DNA]</scope>
    <source>
        <strain evidence="13 14">S4</strain>
    </source>
</reference>
<proteinExistence type="inferred from homology"/>
<dbReference type="Gene3D" id="1.10.1040.10">
    <property type="entry name" value="N-(1-d-carboxylethyl)-l-norvaline Dehydrogenase, domain 2"/>
    <property type="match status" value="1"/>
</dbReference>
<dbReference type="InterPro" id="IPR008927">
    <property type="entry name" value="6-PGluconate_DH-like_C_sf"/>
</dbReference>
<dbReference type="PANTHER" id="PTHR43561">
    <property type="match status" value="1"/>
</dbReference>
<evidence type="ECO:0000256" key="9">
    <source>
        <dbReference type="ARBA" id="ARBA00049556"/>
    </source>
</evidence>
<name>A0A1Y1XHY4_9FUNG</name>
<comment type="subcellular location">
    <subcellularLocation>
        <location evidence="1">Mitochondrion matrix</location>
    </subcellularLocation>
</comment>
<dbReference type="GO" id="GO:0070403">
    <property type="term" value="F:NAD+ binding"/>
    <property type="evidence" value="ECO:0007669"/>
    <property type="project" value="InterPro"/>
</dbReference>
<accession>A0A1Y1XHY4</accession>
<dbReference type="GO" id="GO:0006635">
    <property type="term" value="P:fatty acid beta-oxidation"/>
    <property type="evidence" value="ECO:0007669"/>
    <property type="project" value="TreeGrafter"/>
</dbReference>
<evidence type="ECO:0000256" key="1">
    <source>
        <dbReference type="ARBA" id="ARBA00004305"/>
    </source>
</evidence>
<evidence type="ECO:0000256" key="7">
    <source>
        <dbReference type="ARBA" id="ARBA00023098"/>
    </source>
</evidence>
<dbReference type="PIRSF" id="PIRSF000105">
    <property type="entry name" value="HCDH"/>
    <property type="match status" value="1"/>
</dbReference>